<feature type="transmembrane region" description="Helical" evidence="5">
    <location>
        <begin position="119"/>
        <end position="139"/>
    </location>
</feature>
<evidence type="ECO:0000256" key="1">
    <source>
        <dbReference type="ARBA" id="ARBA00004370"/>
    </source>
</evidence>
<gene>
    <name evidence="7" type="ORF">ASTO00021_LOCUS684</name>
    <name evidence="8" type="ORF">ASTO00021_LOCUS685</name>
</gene>
<proteinExistence type="predicted"/>
<reference evidence="8" key="1">
    <citation type="submission" date="2021-01" db="EMBL/GenBank/DDBJ databases">
        <authorList>
            <person name="Corre E."/>
            <person name="Pelletier E."/>
            <person name="Niang G."/>
            <person name="Scheremetjew M."/>
            <person name="Finn R."/>
            <person name="Kale V."/>
            <person name="Holt S."/>
            <person name="Cochrane G."/>
            <person name="Meng A."/>
            <person name="Brown T."/>
            <person name="Cohen L."/>
        </authorList>
    </citation>
    <scope>NUCLEOTIDE SEQUENCE</scope>
    <source>
        <strain evidence="8">GSBS06</strain>
    </source>
</reference>
<evidence type="ECO:0000256" key="4">
    <source>
        <dbReference type="ARBA" id="ARBA00023136"/>
    </source>
</evidence>
<feature type="transmembrane region" description="Helical" evidence="5">
    <location>
        <begin position="410"/>
        <end position="432"/>
    </location>
</feature>
<protein>
    <recommendedName>
        <fullName evidence="6">Fatty acid hydroxylase domain-containing protein</fullName>
    </recommendedName>
</protein>
<organism evidence="8">
    <name type="scientific">Aplanochytrium stocchinoi</name>
    <dbReference type="NCBI Taxonomy" id="215587"/>
    <lineage>
        <taxon>Eukaryota</taxon>
        <taxon>Sar</taxon>
        <taxon>Stramenopiles</taxon>
        <taxon>Bigyra</taxon>
        <taxon>Labyrinthulomycetes</taxon>
        <taxon>Thraustochytrida</taxon>
        <taxon>Thraustochytriidae</taxon>
        <taxon>Aplanochytrium</taxon>
    </lineage>
</organism>
<evidence type="ECO:0000256" key="5">
    <source>
        <dbReference type="SAM" id="Phobius"/>
    </source>
</evidence>
<dbReference type="PANTHER" id="PTHR11863">
    <property type="entry name" value="STEROL DESATURASE"/>
    <property type="match status" value="1"/>
</dbReference>
<dbReference type="GO" id="GO:0016491">
    <property type="term" value="F:oxidoreductase activity"/>
    <property type="evidence" value="ECO:0007669"/>
    <property type="project" value="InterPro"/>
</dbReference>
<feature type="transmembrane region" description="Helical" evidence="5">
    <location>
        <begin position="385"/>
        <end position="403"/>
    </location>
</feature>
<evidence type="ECO:0000259" key="6">
    <source>
        <dbReference type="Pfam" id="PF04116"/>
    </source>
</evidence>
<feature type="transmembrane region" description="Helical" evidence="5">
    <location>
        <begin position="267"/>
        <end position="288"/>
    </location>
</feature>
<feature type="transmembrane region" description="Helical" evidence="5">
    <location>
        <begin position="452"/>
        <end position="472"/>
    </location>
</feature>
<dbReference type="GO" id="GO:0005506">
    <property type="term" value="F:iron ion binding"/>
    <property type="evidence" value="ECO:0007669"/>
    <property type="project" value="InterPro"/>
</dbReference>
<dbReference type="InterPro" id="IPR050307">
    <property type="entry name" value="Sterol_Desaturase_Related"/>
</dbReference>
<dbReference type="InterPro" id="IPR006694">
    <property type="entry name" value="Fatty_acid_hydroxylase"/>
</dbReference>
<accession>A0A6S7ZRJ7</accession>
<dbReference type="GO" id="GO:0008610">
    <property type="term" value="P:lipid biosynthetic process"/>
    <property type="evidence" value="ECO:0007669"/>
    <property type="project" value="InterPro"/>
</dbReference>
<dbReference type="EMBL" id="HBIN01001229">
    <property type="protein sequence ID" value="CAE0430357.1"/>
    <property type="molecule type" value="Transcribed_RNA"/>
</dbReference>
<sequence length="492" mass="56907">MSKQRTGKANKGEPSKESWLDGFLGTVDGSFFKAPKWVDLTKPPGTTDQSIPLQDAPDFWGMINGKNLFFTPNGVFFLLSVFVYMCFPYSYDNTEYNRVLHESNSAIISFLKVRMLPRLYVNMVMVYVYYFYWHGILYWSSFKDFYASRPFNPDRGEEYRYAKVVHNIFYTTLGTIQWTVWEAVFIHCFATDRLPYLKDSEAFSSPRSFASLMISILMLPVWRDVHFYCAHRFIHIKAIYKYVHSLHHRNTDIEPFAGLSMHPIEHLYYYSCFAPSLYLRLSPFFLLFNGYHLIIAPGASHSGYEDHFQADQMHYLHHRYFECNYGTPGFMMDRFFGTFRESLGVNSNVYKGEHVESKTNKLESNARRTDAKATLFGMPKWDEGLYNMIVYLVLPGAVILIARKIDSVRIALISGIIAAGPIVAAFFVAYLASRKSGSWRKKLLYPFSEESFAGQLGVHVIASFLFCMVPIFHCIQMLLSNPGEAVYFSIHQ</sequence>
<keyword evidence="3 5" id="KW-1133">Transmembrane helix</keyword>
<comment type="subcellular location">
    <subcellularLocation>
        <location evidence="1">Membrane</location>
    </subcellularLocation>
</comment>
<keyword evidence="2 5" id="KW-0812">Transmembrane</keyword>
<feature type="transmembrane region" description="Helical" evidence="5">
    <location>
        <begin position="68"/>
        <end position="91"/>
    </location>
</feature>
<dbReference type="AlphaFoldDB" id="A0A6S7ZRJ7"/>
<dbReference type="GO" id="GO:0016020">
    <property type="term" value="C:membrane"/>
    <property type="evidence" value="ECO:0007669"/>
    <property type="project" value="UniProtKB-SubCell"/>
</dbReference>
<feature type="domain" description="Fatty acid hydroxylase" evidence="6">
    <location>
        <begin position="218"/>
        <end position="338"/>
    </location>
</feature>
<keyword evidence="4 5" id="KW-0472">Membrane</keyword>
<dbReference type="EMBL" id="HBIN01001228">
    <property type="protein sequence ID" value="CAE0430356.1"/>
    <property type="molecule type" value="Transcribed_RNA"/>
</dbReference>
<evidence type="ECO:0000313" key="8">
    <source>
        <dbReference type="EMBL" id="CAE0430357.1"/>
    </source>
</evidence>
<name>A0A6S7ZRJ7_9STRA</name>
<evidence type="ECO:0000256" key="3">
    <source>
        <dbReference type="ARBA" id="ARBA00022989"/>
    </source>
</evidence>
<evidence type="ECO:0000256" key="2">
    <source>
        <dbReference type="ARBA" id="ARBA00022692"/>
    </source>
</evidence>
<evidence type="ECO:0000313" key="7">
    <source>
        <dbReference type="EMBL" id="CAE0430356.1"/>
    </source>
</evidence>
<dbReference type="Pfam" id="PF04116">
    <property type="entry name" value="FA_hydroxylase"/>
    <property type="match status" value="1"/>
</dbReference>